<feature type="region of interest" description="Disordered" evidence="1">
    <location>
        <begin position="385"/>
        <end position="406"/>
    </location>
</feature>
<comment type="caution">
    <text evidence="2">The sequence shown here is derived from an EMBL/GenBank/DDBJ whole genome shotgun (WGS) entry which is preliminary data.</text>
</comment>
<dbReference type="EMBL" id="QTNY01000036">
    <property type="protein sequence ID" value="RQP68852.1"/>
    <property type="molecule type" value="Genomic_DNA"/>
</dbReference>
<reference evidence="2 3" key="1">
    <citation type="submission" date="2018-08" db="EMBL/GenBank/DDBJ databases">
        <title>Comparative analysis of Burkholderia isolates from Puerto Rico.</title>
        <authorList>
            <person name="Hall C."/>
            <person name="Sahl J."/>
            <person name="Wagner D."/>
        </authorList>
    </citation>
    <scope>NUCLEOTIDE SEQUENCE [LARGE SCALE GENOMIC DNA]</scope>
    <source>
        <strain evidence="2 3">Bp8964</strain>
    </source>
</reference>
<dbReference type="AlphaFoldDB" id="A0AB74CXA6"/>
<dbReference type="Pfam" id="PF14518">
    <property type="entry name" value="Haem_oxygenas_2"/>
    <property type="match status" value="1"/>
</dbReference>
<protein>
    <submittedName>
        <fullName evidence="2">Iron-containing redox enzyme family protein</fullName>
    </submittedName>
</protein>
<dbReference type="Gene3D" id="1.20.910.10">
    <property type="entry name" value="Heme oxygenase-like"/>
    <property type="match status" value="1"/>
</dbReference>
<gene>
    <name evidence="2" type="ORF">DF015_33180</name>
</gene>
<sequence length="720" mass="80071">MANGIRVMWRDIYRLTQTPELFLESGNLRRLIDEAGFASVDMMPPTVAESVDGLRDFLVESTRGHEAELRSAVHAMGHGDNARHAARCLFAHSAPVASSLGRWLQGLSCPCDFEDDLQLKALALLADDAGAGQAEVSRTDGFRRIARSIDLVSAAGQPSDIVADRSLRDGVFRLPAILFALSRRSEMFVPEIAGLDYALRTVGLLPVWRVLAETMHASGWERLDLAVQQTDALPRGHTPASLSRHILDRHDTSPERHSRIRDGMVWAINALAADAAEFVAVIRLAADPARAMARLIQERAGEAAVYHQDFALEGKSLKRWFVEAKSDPQPLVDALARSRLICRGDPDRSMLLGSLLRPDGRMFRIFQPEDLDVIRRWILSLAEPDAPAEPGSARVSATASPPEHRRPIEAGDLQLGAVPENIRDAYHLLQGRALAPRTRRFALDYAQFWLSVARRSIGASARSLPEKWQQGLLRSWLLDAHALHDEAFQRTEEQSMPSRETLIDQTLQLAPLTLIDGAWLQGFSEVAYASSRVGAPLFRIYWDELGNGDRSINHPRIYRDLLVSMGVELAPTGSREFAHDPRLRSESLRLPVFWLCLGKLPATLRPEILGLNLAMELSGVGGSYRSARKVLKHHGFSTQFVDLHNTIDNVSTGHSAWAADAIDAHMAVAAQFVDQDDEWDRIRAGYAALAPVTKRSNELDFFKQQKRSWRVRTAREPSHA</sequence>
<organism evidence="2 3">
    <name type="scientific">Burkholderia ubonensis</name>
    <dbReference type="NCBI Taxonomy" id="101571"/>
    <lineage>
        <taxon>Bacteria</taxon>
        <taxon>Pseudomonadati</taxon>
        <taxon>Pseudomonadota</taxon>
        <taxon>Betaproteobacteria</taxon>
        <taxon>Burkholderiales</taxon>
        <taxon>Burkholderiaceae</taxon>
        <taxon>Burkholderia</taxon>
        <taxon>Burkholderia cepacia complex</taxon>
    </lineage>
</organism>
<accession>A0AB74CXA6</accession>
<dbReference type="InterPro" id="IPR016084">
    <property type="entry name" value="Haem_Oase-like_multi-hlx"/>
</dbReference>
<dbReference type="SMART" id="SM01236">
    <property type="entry name" value="Haem_oxygenase_2"/>
    <property type="match status" value="1"/>
</dbReference>
<evidence type="ECO:0000313" key="2">
    <source>
        <dbReference type="EMBL" id="RQP68852.1"/>
    </source>
</evidence>
<evidence type="ECO:0000313" key="3">
    <source>
        <dbReference type="Proteomes" id="UP000273734"/>
    </source>
</evidence>
<evidence type="ECO:0000256" key="1">
    <source>
        <dbReference type="SAM" id="MobiDB-lite"/>
    </source>
</evidence>
<proteinExistence type="predicted"/>
<dbReference type="Proteomes" id="UP000273734">
    <property type="component" value="Unassembled WGS sequence"/>
</dbReference>
<name>A0AB74CXA6_9BURK</name>